<dbReference type="GO" id="GO:0015833">
    <property type="term" value="P:peptide transport"/>
    <property type="evidence" value="ECO:0007669"/>
    <property type="project" value="UniProtKB-KW"/>
</dbReference>
<dbReference type="OrthoDB" id="9802264at2"/>
<dbReference type="GO" id="GO:0005524">
    <property type="term" value="F:ATP binding"/>
    <property type="evidence" value="ECO:0007669"/>
    <property type="project" value="UniProtKB-KW"/>
</dbReference>
<evidence type="ECO:0000256" key="6">
    <source>
        <dbReference type="ARBA" id="ARBA00022856"/>
    </source>
</evidence>
<dbReference type="CDD" id="cd03257">
    <property type="entry name" value="ABC_NikE_OppD_transporters"/>
    <property type="match status" value="1"/>
</dbReference>
<evidence type="ECO:0000256" key="4">
    <source>
        <dbReference type="ARBA" id="ARBA00022741"/>
    </source>
</evidence>
<organism evidence="9 10">
    <name type="scientific">Jeotgalibaca ciconiae</name>
    <dbReference type="NCBI Taxonomy" id="2496265"/>
    <lineage>
        <taxon>Bacteria</taxon>
        <taxon>Bacillati</taxon>
        <taxon>Bacillota</taxon>
        <taxon>Bacilli</taxon>
        <taxon>Lactobacillales</taxon>
        <taxon>Carnobacteriaceae</taxon>
        <taxon>Jeotgalibaca</taxon>
    </lineage>
</organism>
<dbReference type="PROSITE" id="PS00211">
    <property type="entry name" value="ABC_TRANSPORTER_1"/>
    <property type="match status" value="1"/>
</dbReference>
<dbReference type="GO" id="GO:0016887">
    <property type="term" value="F:ATP hydrolysis activity"/>
    <property type="evidence" value="ECO:0007669"/>
    <property type="project" value="InterPro"/>
</dbReference>
<keyword evidence="7" id="KW-0653">Protein transport</keyword>
<dbReference type="RefSeq" id="WP_126110415.1">
    <property type="nucleotide sequence ID" value="NZ_CP034465.1"/>
</dbReference>
<dbReference type="InterPro" id="IPR017871">
    <property type="entry name" value="ABC_transporter-like_CS"/>
</dbReference>
<comment type="similarity">
    <text evidence="2">Belongs to the ABC transporter superfamily.</text>
</comment>
<dbReference type="InterPro" id="IPR003439">
    <property type="entry name" value="ABC_transporter-like_ATP-bd"/>
</dbReference>
<dbReference type="GO" id="GO:0015031">
    <property type="term" value="P:protein transport"/>
    <property type="evidence" value="ECO:0007669"/>
    <property type="project" value="UniProtKB-KW"/>
</dbReference>
<dbReference type="Gene3D" id="3.40.50.300">
    <property type="entry name" value="P-loop containing nucleotide triphosphate hydrolases"/>
    <property type="match status" value="1"/>
</dbReference>
<dbReference type="GO" id="GO:0055085">
    <property type="term" value="P:transmembrane transport"/>
    <property type="evidence" value="ECO:0007669"/>
    <property type="project" value="UniProtKB-ARBA"/>
</dbReference>
<evidence type="ECO:0000256" key="5">
    <source>
        <dbReference type="ARBA" id="ARBA00022840"/>
    </source>
</evidence>
<evidence type="ECO:0000259" key="8">
    <source>
        <dbReference type="PROSITE" id="PS50893"/>
    </source>
</evidence>
<evidence type="ECO:0000256" key="7">
    <source>
        <dbReference type="ARBA" id="ARBA00022927"/>
    </source>
</evidence>
<comment type="subcellular location">
    <subcellularLocation>
        <location evidence="1">Cell membrane</location>
        <topology evidence="1">Peripheral membrane protein</topology>
    </subcellularLocation>
</comment>
<keyword evidence="10" id="KW-1185">Reference proteome</keyword>
<dbReference type="InterPro" id="IPR050319">
    <property type="entry name" value="ABC_transp_ATP-bind"/>
</dbReference>
<dbReference type="KEGG" id="jeh:EJN90_08800"/>
<protein>
    <submittedName>
        <fullName evidence="9">ABC transporter ATP-binding protein</fullName>
    </submittedName>
</protein>
<dbReference type="Proteomes" id="UP000273326">
    <property type="component" value="Chromosome"/>
</dbReference>
<evidence type="ECO:0000313" key="10">
    <source>
        <dbReference type="Proteomes" id="UP000273326"/>
    </source>
</evidence>
<dbReference type="PROSITE" id="PS50893">
    <property type="entry name" value="ABC_TRANSPORTER_2"/>
    <property type="match status" value="1"/>
</dbReference>
<evidence type="ECO:0000256" key="2">
    <source>
        <dbReference type="ARBA" id="ARBA00005417"/>
    </source>
</evidence>
<dbReference type="GO" id="GO:0005886">
    <property type="term" value="C:plasma membrane"/>
    <property type="evidence" value="ECO:0007669"/>
    <property type="project" value="UniProtKB-SubCell"/>
</dbReference>
<dbReference type="FunFam" id="3.40.50.300:FF:000016">
    <property type="entry name" value="Oligopeptide ABC transporter ATP-binding component"/>
    <property type="match status" value="1"/>
</dbReference>
<evidence type="ECO:0000256" key="3">
    <source>
        <dbReference type="ARBA" id="ARBA00022448"/>
    </source>
</evidence>
<keyword evidence="4" id="KW-0547">Nucleotide-binding</keyword>
<reference evidence="10" key="1">
    <citation type="submission" date="2018-12" db="EMBL/GenBank/DDBJ databases">
        <title>Complete genome sequencing of Jeotgalibaca sp. H21T32.</title>
        <authorList>
            <person name="Bae J.-W."/>
            <person name="Lee S.-Y."/>
        </authorList>
    </citation>
    <scope>NUCLEOTIDE SEQUENCE [LARGE SCALE GENOMIC DNA]</scope>
    <source>
        <strain evidence="10">H21T32</strain>
    </source>
</reference>
<dbReference type="InterPro" id="IPR027417">
    <property type="entry name" value="P-loop_NTPase"/>
</dbReference>
<evidence type="ECO:0000256" key="1">
    <source>
        <dbReference type="ARBA" id="ARBA00004202"/>
    </source>
</evidence>
<dbReference type="PANTHER" id="PTHR43776:SF7">
    <property type="entry name" value="D,D-DIPEPTIDE TRANSPORT ATP-BINDING PROTEIN DDPF-RELATED"/>
    <property type="match status" value="1"/>
</dbReference>
<dbReference type="Pfam" id="PF00005">
    <property type="entry name" value="ABC_tran"/>
    <property type="match status" value="1"/>
</dbReference>
<dbReference type="EMBL" id="CP034465">
    <property type="protein sequence ID" value="AZP04725.1"/>
    <property type="molecule type" value="Genomic_DNA"/>
</dbReference>
<dbReference type="PANTHER" id="PTHR43776">
    <property type="entry name" value="TRANSPORT ATP-BINDING PROTEIN"/>
    <property type="match status" value="1"/>
</dbReference>
<gene>
    <name evidence="9" type="ORF">EJN90_08800</name>
</gene>
<proteinExistence type="inferred from homology"/>
<dbReference type="SUPFAM" id="SSF52540">
    <property type="entry name" value="P-loop containing nucleoside triphosphate hydrolases"/>
    <property type="match status" value="1"/>
</dbReference>
<keyword evidence="5 9" id="KW-0067">ATP-binding</keyword>
<evidence type="ECO:0000313" key="9">
    <source>
        <dbReference type="EMBL" id="AZP04725.1"/>
    </source>
</evidence>
<keyword evidence="6" id="KW-0571">Peptide transport</keyword>
<keyword evidence="3" id="KW-0813">Transport</keyword>
<dbReference type="AlphaFoldDB" id="A0A3Q9BLI4"/>
<feature type="domain" description="ABC transporter" evidence="8">
    <location>
        <begin position="7"/>
        <end position="258"/>
    </location>
</feature>
<dbReference type="SMART" id="SM00382">
    <property type="entry name" value="AAA"/>
    <property type="match status" value="1"/>
</dbReference>
<name>A0A3Q9BLI4_9LACT</name>
<dbReference type="InterPro" id="IPR003593">
    <property type="entry name" value="AAA+_ATPase"/>
</dbReference>
<accession>A0A3Q9BLI4</accession>
<sequence length="271" mass="30768">MEKEKIIRVQNLKKYYPIPKSNPFQRNREYVKAVDEVDFDVYEGETLGIVGESGSGKSTIARLVNCLIHPTEGQIFFHGQEVTAAKPSEMKKFRRGIQMIFQSPYGTLDPRKTIGYSLMEPYVIHGIDTVKERRENVHRLLEMVGLPTSSEHKYPHEFSGGQLQRINIARAVALQPDVIICDESVSALDVSVQAQILNLLNKLQKELGLTYIFISHDLNVVRYMCDRIAVMHSGKIVEMGTAEEVYTHPKDAYTKSLLQAIPINSPYERTS</sequence>